<feature type="domain" description="KAP NTPase" evidence="1">
    <location>
        <begin position="23"/>
        <end position="310"/>
    </location>
</feature>
<dbReference type="InterPro" id="IPR027417">
    <property type="entry name" value="P-loop_NTPase"/>
</dbReference>
<dbReference type="PANTHER" id="PTHR22674">
    <property type="entry name" value="NTPASE, KAP FAMILY P-LOOP DOMAIN-CONTAINING 1"/>
    <property type="match status" value="1"/>
</dbReference>
<sequence>MANYHHDRPILGTKVAPDLLNRTGFSYQLANILNLKEDDDCLTVSIEGRWGSGKTSIINLIKNQLSSINEEIIVVEYNPWLAGKPETLIQDFLLQFSTQLNIKSNSELALKAAKELIAYSSLFSVAKLIPGAEPWASIVGKVVSKVGDSAKQIAELKKLDLIGKKQKVNEAISKINLPIVVIIDDIDRLTPNETFQILRLVKAVADFKQTSFLLSYDPEYLTSVLSKNDIGNPSEYIDKIVQLRVQVPMASGRGLEKIFDSEFGRLEVEKKTKVFEGDFERLGWLYQRAFKHLMTTPREIHRFFNHFGFLLSQVEGQVCVADLFALSAIAIKASPIYEHIKSTPEAYVGQRISFDEVSFEEKSKAISDFAGDREQKYNGLSEVDKRYLKKLIEDVFPLISEDSFSMHHVDSEDAAGRIAEPKRLHVALHYTTPEGQVTDKQVKDFIYGEIERSSFLEHVLETDADDRFFELLMNHASVCQDHAFDVLKITGDMYLSSEKMKKQLDERLGFVTFDLLFQLEWLFKKVISLNSNKKKLICKLLSEKCLAPMGNYILININKKLKDNSEDDWIDGEDIDECYKLYEKVALSVLENNVLVGSSLRCRIFYGLGRVSQETARQYLAKLLSKPEEILLLLETIGYNGADSTNGQYANINSDYFRLLIDMGLLKNEVSKLDAEKQPIHIQAMIKSVVKGGKFYLKDASEYTC</sequence>
<evidence type="ECO:0000313" key="3">
    <source>
        <dbReference type="Proteomes" id="UP001652504"/>
    </source>
</evidence>
<name>A0ABT3A690_9ALTE</name>
<gene>
    <name evidence="2" type="ORF">OE749_05265</name>
</gene>
<dbReference type="Gene3D" id="3.40.50.300">
    <property type="entry name" value="P-loop containing nucleotide triphosphate hydrolases"/>
    <property type="match status" value="1"/>
</dbReference>
<dbReference type="InterPro" id="IPR052754">
    <property type="entry name" value="NTPase_KAP_P-loop"/>
</dbReference>
<dbReference type="SUPFAM" id="SSF52540">
    <property type="entry name" value="P-loop containing nucleoside triphosphate hydrolases"/>
    <property type="match status" value="1"/>
</dbReference>
<comment type="caution">
    <text evidence="2">The sequence shown here is derived from an EMBL/GenBank/DDBJ whole genome shotgun (WGS) entry which is preliminary data.</text>
</comment>
<keyword evidence="3" id="KW-1185">Reference proteome</keyword>
<dbReference type="InterPro" id="IPR011646">
    <property type="entry name" value="KAP_P-loop"/>
</dbReference>
<evidence type="ECO:0000313" key="2">
    <source>
        <dbReference type="EMBL" id="MCV2884094.1"/>
    </source>
</evidence>
<dbReference type="PANTHER" id="PTHR22674:SF6">
    <property type="entry name" value="NTPASE KAP FAMILY P-LOOP DOMAIN-CONTAINING PROTEIN 1"/>
    <property type="match status" value="1"/>
</dbReference>
<proteinExistence type="predicted"/>
<reference evidence="2 3" key="1">
    <citation type="submission" date="2022-10" db="EMBL/GenBank/DDBJ databases">
        <title>Aestuariibacter sp. AA17 isolated from Montipora capitata coral fragment.</title>
        <authorList>
            <person name="Emsley S.A."/>
            <person name="Pfannmuller K.M."/>
            <person name="Loughran R.M."/>
            <person name="Shlafstein M."/>
            <person name="Papke E."/>
            <person name="Saw J.H."/>
            <person name="Ushijima B."/>
            <person name="Videau P."/>
        </authorList>
    </citation>
    <scope>NUCLEOTIDE SEQUENCE [LARGE SCALE GENOMIC DNA]</scope>
    <source>
        <strain evidence="2 3">AA17</strain>
    </source>
</reference>
<dbReference type="Pfam" id="PF07693">
    <property type="entry name" value="KAP_NTPase"/>
    <property type="match status" value="1"/>
</dbReference>
<dbReference type="EMBL" id="JAOWKX010000002">
    <property type="protein sequence ID" value="MCV2884094.1"/>
    <property type="molecule type" value="Genomic_DNA"/>
</dbReference>
<evidence type="ECO:0000259" key="1">
    <source>
        <dbReference type="Pfam" id="PF07693"/>
    </source>
</evidence>
<organism evidence="2 3">
    <name type="scientific">Fluctibacter corallii</name>
    <dbReference type="NCBI Taxonomy" id="2984329"/>
    <lineage>
        <taxon>Bacteria</taxon>
        <taxon>Pseudomonadati</taxon>
        <taxon>Pseudomonadota</taxon>
        <taxon>Gammaproteobacteria</taxon>
        <taxon>Alteromonadales</taxon>
        <taxon>Alteromonadaceae</taxon>
        <taxon>Fluctibacter</taxon>
    </lineage>
</organism>
<dbReference type="Proteomes" id="UP001652504">
    <property type="component" value="Unassembled WGS sequence"/>
</dbReference>
<protein>
    <submittedName>
        <fullName evidence="2">KAP family NTPase</fullName>
    </submittedName>
</protein>
<accession>A0ABT3A690</accession>
<dbReference type="RefSeq" id="WP_263711301.1">
    <property type="nucleotide sequence ID" value="NZ_JAOWKX010000002.1"/>
</dbReference>